<dbReference type="InterPro" id="IPR049083">
    <property type="entry name" value="TACO1_YebC_N"/>
</dbReference>
<evidence type="ECO:0000259" key="6">
    <source>
        <dbReference type="Pfam" id="PF20772"/>
    </source>
</evidence>
<comment type="similarity">
    <text evidence="2">Belongs to the TACO1 family.</text>
</comment>
<dbReference type="NCBIfam" id="TIGR01033">
    <property type="entry name" value="YebC/PmpR family DNA-binding transcriptional regulator"/>
    <property type="match status" value="1"/>
</dbReference>
<proteinExistence type="inferred from homology"/>
<dbReference type="AlphaFoldDB" id="X0XAV8"/>
<evidence type="ECO:0000256" key="2">
    <source>
        <dbReference type="ARBA" id="ARBA00008724"/>
    </source>
</evidence>
<feature type="non-terminal residue" evidence="7">
    <location>
        <position position="1"/>
    </location>
</feature>
<gene>
    <name evidence="7" type="ORF">S01H1_62245</name>
</gene>
<comment type="subcellular location">
    <subcellularLocation>
        <location evidence="1">Mitochondrion</location>
    </subcellularLocation>
</comment>
<comment type="caution">
    <text evidence="7">The sequence shown here is derived from an EMBL/GenBank/DDBJ whole genome shotgun (WGS) entry which is preliminary data.</text>
</comment>
<dbReference type="PANTHER" id="PTHR12532">
    <property type="entry name" value="TRANSLATIONAL ACTIVATOR OF CYTOCHROME C OXIDASE 1"/>
    <property type="match status" value="1"/>
</dbReference>
<evidence type="ECO:0000256" key="3">
    <source>
        <dbReference type="ARBA" id="ARBA00022490"/>
    </source>
</evidence>
<dbReference type="GO" id="GO:0005739">
    <property type="term" value="C:mitochondrion"/>
    <property type="evidence" value="ECO:0007669"/>
    <property type="project" value="UniProtKB-SubCell"/>
</dbReference>
<organism evidence="7">
    <name type="scientific">marine sediment metagenome</name>
    <dbReference type="NCBI Taxonomy" id="412755"/>
    <lineage>
        <taxon>unclassified sequences</taxon>
        <taxon>metagenomes</taxon>
        <taxon>ecological metagenomes</taxon>
    </lineage>
</organism>
<accession>X0XAV8</accession>
<dbReference type="InterPro" id="IPR048300">
    <property type="entry name" value="TACO1_YebC-like_2nd/3rd_dom"/>
</dbReference>
<dbReference type="InterPro" id="IPR026564">
    <property type="entry name" value="Transcrip_reg_TACO1-like_dom3"/>
</dbReference>
<dbReference type="SUPFAM" id="SSF75625">
    <property type="entry name" value="YebC-like"/>
    <property type="match status" value="1"/>
</dbReference>
<protein>
    <recommendedName>
        <fullName evidence="8">YebC/PmpR family DNA-binding transcriptional regulator</fullName>
    </recommendedName>
</protein>
<keyword evidence="3" id="KW-0963">Cytoplasm</keyword>
<feature type="domain" description="TACO1/YebC-like N-terminal" evidence="6">
    <location>
        <begin position="1"/>
        <end position="70"/>
    </location>
</feature>
<dbReference type="Gene3D" id="1.10.10.200">
    <property type="match status" value="1"/>
</dbReference>
<dbReference type="GO" id="GO:0003677">
    <property type="term" value="F:DNA binding"/>
    <property type="evidence" value="ECO:0007669"/>
    <property type="project" value="UniProtKB-KW"/>
</dbReference>
<evidence type="ECO:0000313" key="7">
    <source>
        <dbReference type="EMBL" id="GAG40215.1"/>
    </source>
</evidence>
<dbReference type="InterPro" id="IPR029072">
    <property type="entry name" value="YebC-like"/>
</dbReference>
<dbReference type="GO" id="GO:0005829">
    <property type="term" value="C:cytosol"/>
    <property type="evidence" value="ECO:0007669"/>
    <property type="project" value="TreeGrafter"/>
</dbReference>
<dbReference type="NCBIfam" id="NF001030">
    <property type="entry name" value="PRK00110.1"/>
    <property type="match status" value="1"/>
</dbReference>
<evidence type="ECO:0008006" key="8">
    <source>
        <dbReference type="Google" id="ProtNLM"/>
    </source>
</evidence>
<dbReference type="InterPro" id="IPR002876">
    <property type="entry name" value="Transcrip_reg_TACO1-like"/>
</dbReference>
<dbReference type="InterPro" id="IPR017856">
    <property type="entry name" value="Integrase-like_N"/>
</dbReference>
<name>X0XAV8_9ZZZZ</name>
<dbReference type="Pfam" id="PF20772">
    <property type="entry name" value="TACO1_YebC_N"/>
    <property type="match status" value="1"/>
</dbReference>
<evidence type="ECO:0000256" key="1">
    <source>
        <dbReference type="ARBA" id="ARBA00004173"/>
    </source>
</evidence>
<evidence type="ECO:0000256" key="4">
    <source>
        <dbReference type="ARBA" id="ARBA00023125"/>
    </source>
</evidence>
<dbReference type="Gene3D" id="3.30.70.980">
    <property type="match status" value="2"/>
</dbReference>
<dbReference type="NCBIfam" id="NF009044">
    <property type="entry name" value="PRK12378.1"/>
    <property type="match status" value="1"/>
</dbReference>
<reference evidence="7" key="1">
    <citation type="journal article" date="2014" name="Front. Microbiol.">
        <title>High frequency of phylogenetically diverse reductive dehalogenase-homologous genes in deep subseafloor sedimentary metagenomes.</title>
        <authorList>
            <person name="Kawai M."/>
            <person name="Futagami T."/>
            <person name="Toyoda A."/>
            <person name="Takaki Y."/>
            <person name="Nishi S."/>
            <person name="Hori S."/>
            <person name="Arai W."/>
            <person name="Tsubouchi T."/>
            <person name="Morono Y."/>
            <person name="Uchiyama I."/>
            <person name="Ito T."/>
            <person name="Fujiyama A."/>
            <person name="Inagaki F."/>
            <person name="Takami H."/>
        </authorList>
    </citation>
    <scope>NUCLEOTIDE SEQUENCE</scope>
    <source>
        <strain evidence="7">Expedition CK06-06</strain>
    </source>
</reference>
<dbReference type="FunFam" id="1.10.10.200:FF:000002">
    <property type="entry name" value="Probable transcriptional regulatory protein CLM62_37755"/>
    <property type="match status" value="1"/>
</dbReference>
<dbReference type="HAMAP" id="MF_00693">
    <property type="entry name" value="Transcrip_reg_TACO1"/>
    <property type="match status" value="1"/>
</dbReference>
<feature type="domain" description="TACO1/YebC-like second and third" evidence="5">
    <location>
        <begin position="76"/>
        <end position="232"/>
    </location>
</feature>
<dbReference type="PANTHER" id="PTHR12532:SF6">
    <property type="entry name" value="TRANSCRIPTIONAL REGULATORY PROTEIN YEBC-RELATED"/>
    <property type="match status" value="1"/>
</dbReference>
<evidence type="ECO:0000259" key="5">
    <source>
        <dbReference type="Pfam" id="PF01709"/>
    </source>
</evidence>
<sequence>WSTIKHKKARLDASRGKVWSKCVRAIMVAAKTGGDNPNDNLHLRYAIDKAKAVNMPKDTIQRAITKGTGEGSGETFEQVVYEGYGPGGVAFMVECLTDNRHRTAPQLRKLFERVGGQMGSSNCVAYMFESKGTFLIAAGAADEDTIMEIALDAGAEDVTSDENGHEITCEPAAFDALKRALAEKEIGVLSAEVGMVARNNIEVTDAERAKKLLAMAEAFEDHDDVQNVYSNFDIPQETLADIENG</sequence>
<dbReference type="EMBL" id="BARS01040871">
    <property type="protein sequence ID" value="GAG40215.1"/>
    <property type="molecule type" value="Genomic_DNA"/>
</dbReference>
<dbReference type="Pfam" id="PF01709">
    <property type="entry name" value="Transcrip_reg"/>
    <property type="match status" value="1"/>
</dbReference>
<keyword evidence="4" id="KW-0238">DNA-binding</keyword>